<evidence type="ECO:0000256" key="1">
    <source>
        <dbReference type="ARBA" id="ARBA00009661"/>
    </source>
</evidence>
<name>A0A8C2VWZ0_CHILA</name>
<evidence type="ECO:0000256" key="2">
    <source>
        <dbReference type="ARBA" id="ARBA00023125"/>
    </source>
</evidence>
<dbReference type="InterPro" id="IPR050224">
    <property type="entry name" value="TALE_homeobox"/>
</dbReference>
<proteinExistence type="inferred from homology"/>
<dbReference type="GO" id="GO:0005634">
    <property type="term" value="C:nucleus"/>
    <property type="evidence" value="ECO:0007669"/>
    <property type="project" value="UniProtKB-SubCell"/>
</dbReference>
<dbReference type="InterPro" id="IPR001356">
    <property type="entry name" value="HD"/>
</dbReference>
<reference evidence="8" key="2">
    <citation type="submission" date="2025-09" db="UniProtKB">
        <authorList>
            <consortium name="Ensembl"/>
        </authorList>
    </citation>
    <scope>IDENTIFICATION</scope>
</reference>
<dbReference type="InterPro" id="IPR008422">
    <property type="entry name" value="KN_HD"/>
</dbReference>
<dbReference type="GO" id="GO:0000981">
    <property type="term" value="F:DNA-binding transcription factor activity, RNA polymerase II-specific"/>
    <property type="evidence" value="ECO:0007669"/>
    <property type="project" value="UniProtKB-ARBA"/>
</dbReference>
<dbReference type="Gene3D" id="1.10.10.60">
    <property type="entry name" value="Homeodomain-like"/>
    <property type="match status" value="1"/>
</dbReference>
<evidence type="ECO:0000256" key="5">
    <source>
        <dbReference type="PROSITE-ProRule" id="PRU00108"/>
    </source>
</evidence>
<comment type="subcellular location">
    <subcellularLocation>
        <location evidence="5">Nucleus</location>
    </subcellularLocation>
</comment>
<dbReference type="FunFam" id="1.10.10.60:FF:000004">
    <property type="entry name" value="Meis2 homeobox isoform 2c"/>
    <property type="match status" value="1"/>
</dbReference>
<feature type="DNA-binding region" description="Homeobox" evidence="5">
    <location>
        <begin position="237"/>
        <end position="299"/>
    </location>
</feature>
<evidence type="ECO:0000259" key="7">
    <source>
        <dbReference type="PROSITE" id="PS50071"/>
    </source>
</evidence>
<keyword evidence="2 5" id="KW-0238">DNA-binding</keyword>
<evidence type="ECO:0000313" key="9">
    <source>
        <dbReference type="Proteomes" id="UP000694398"/>
    </source>
</evidence>
<feature type="domain" description="Homeobox" evidence="7">
    <location>
        <begin position="235"/>
        <end position="298"/>
    </location>
</feature>
<dbReference type="PANTHER" id="PTHR11850">
    <property type="entry name" value="HOMEOBOX PROTEIN TRANSCRIPTION FACTORS"/>
    <property type="match status" value="1"/>
</dbReference>
<evidence type="ECO:0000313" key="8">
    <source>
        <dbReference type="Ensembl" id="ENSCLAP00000021688.1"/>
    </source>
</evidence>
<dbReference type="CDD" id="cd00086">
    <property type="entry name" value="homeodomain"/>
    <property type="match status" value="1"/>
</dbReference>
<dbReference type="InterPro" id="IPR032453">
    <property type="entry name" value="PKNOX/Meis_N"/>
</dbReference>
<protein>
    <recommendedName>
        <fullName evidence="7">Homeobox domain-containing protein</fullName>
    </recommendedName>
</protein>
<dbReference type="SUPFAM" id="SSF46689">
    <property type="entry name" value="Homeodomain-like"/>
    <property type="match status" value="1"/>
</dbReference>
<dbReference type="GO" id="GO:0003677">
    <property type="term" value="F:DNA binding"/>
    <property type="evidence" value="ECO:0007669"/>
    <property type="project" value="UniProtKB-UniRule"/>
</dbReference>
<evidence type="ECO:0000256" key="3">
    <source>
        <dbReference type="ARBA" id="ARBA00023155"/>
    </source>
</evidence>
<dbReference type="PROSITE" id="PS50071">
    <property type="entry name" value="HOMEOBOX_2"/>
    <property type="match status" value="1"/>
</dbReference>
<feature type="region of interest" description="Disordered" evidence="6">
    <location>
        <begin position="175"/>
        <end position="241"/>
    </location>
</feature>
<feature type="compositionally biased region" description="Basic and acidic residues" evidence="6">
    <location>
        <begin position="175"/>
        <end position="187"/>
    </location>
</feature>
<keyword evidence="9" id="KW-1185">Reference proteome</keyword>
<organism evidence="8 9">
    <name type="scientific">Chinchilla lanigera</name>
    <name type="common">Long-tailed chinchilla</name>
    <name type="synonym">Chinchilla villidera</name>
    <dbReference type="NCBI Taxonomy" id="34839"/>
    <lineage>
        <taxon>Eukaryota</taxon>
        <taxon>Metazoa</taxon>
        <taxon>Chordata</taxon>
        <taxon>Craniata</taxon>
        <taxon>Vertebrata</taxon>
        <taxon>Euteleostomi</taxon>
        <taxon>Mammalia</taxon>
        <taxon>Eutheria</taxon>
        <taxon>Euarchontoglires</taxon>
        <taxon>Glires</taxon>
        <taxon>Rodentia</taxon>
        <taxon>Hystricomorpha</taxon>
        <taxon>Chinchillidae</taxon>
        <taxon>Chinchilla</taxon>
    </lineage>
</organism>
<feature type="region of interest" description="Disordered" evidence="6">
    <location>
        <begin position="353"/>
        <end position="385"/>
    </location>
</feature>
<keyword evidence="3 5" id="KW-0371">Homeobox</keyword>
<sequence>MPLLVNNDYDEGPNYGGMDRVGVPTSMYRDPHSPQPIPLVHHLNHGPPLHSMKHRGMHAPHPKVMPAGLGSAVNDDLKRDKDVIYGHPLFPLLALPLFSSNPELDNLMIQAIQVLRLHLLELEMVHKLCDDFCHRHISCLKGKMPIDRVVDERDSSSKSDHEDLSGSSINLADHNRFSWGNHEDETSTHSAGTPAPSSGDHALQSEDNSNEQGDGLENSVVSLGTGDDDDPDKDKKRQKKRGLFPKVATHIMRAWLFEHLTHLYPSEEKKKQLAQDTGLTILQVNWFIKARRRKVQPMTNQSNVAVSQGEAYSPEGQPMGSSVLDSQQHMGIHLQCMPVDYISQGCPIGMRTEQPSYSPPQKTPHPTQLRHRPQMHSYLPSHPHHPAMVMHGGPPTHPGMTMSAQSPSMLNSVDPNVGGQVMDIHAP</sequence>
<dbReference type="AlphaFoldDB" id="A0A8C2VWZ0"/>
<evidence type="ECO:0000256" key="4">
    <source>
        <dbReference type="ARBA" id="ARBA00023242"/>
    </source>
</evidence>
<keyword evidence="4 5" id="KW-0539">Nucleus</keyword>
<evidence type="ECO:0000256" key="6">
    <source>
        <dbReference type="SAM" id="MobiDB-lite"/>
    </source>
</evidence>
<accession>A0A8C2VWZ0</accession>
<dbReference type="Pfam" id="PF16493">
    <property type="entry name" value="Meis_PKNOX_N"/>
    <property type="match status" value="1"/>
</dbReference>
<dbReference type="GeneTree" id="ENSGT00940000155643"/>
<dbReference type="SMART" id="SM00389">
    <property type="entry name" value="HOX"/>
    <property type="match status" value="1"/>
</dbReference>
<dbReference type="InterPro" id="IPR009057">
    <property type="entry name" value="Homeodomain-like_sf"/>
</dbReference>
<dbReference type="Ensembl" id="ENSCLAT00000021891.1">
    <property type="protein sequence ID" value="ENSCLAP00000021688.1"/>
    <property type="gene ID" value="ENSCLAG00000014842.1"/>
</dbReference>
<comment type="similarity">
    <text evidence="1">Belongs to the TALE/MEIS homeobox family.</text>
</comment>
<dbReference type="Proteomes" id="UP000694398">
    <property type="component" value="Unassembled WGS sequence"/>
</dbReference>
<reference evidence="8" key="1">
    <citation type="submission" date="2025-08" db="UniProtKB">
        <authorList>
            <consortium name="Ensembl"/>
        </authorList>
    </citation>
    <scope>IDENTIFICATION</scope>
</reference>
<dbReference type="Pfam" id="PF05920">
    <property type="entry name" value="Homeobox_KN"/>
    <property type="match status" value="1"/>
</dbReference>